<dbReference type="KEGG" id="api:103308568"/>
<dbReference type="InterPro" id="IPR040676">
    <property type="entry name" value="DUF5641"/>
</dbReference>
<reference evidence="2" key="2">
    <citation type="submission" date="2022-06" db="UniProtKB">
        <authorList>
            <consortium name="EnsemblMetazoa"/>
        </authorList>
    </citation>
    <scope>IDENTIFICATION</scope>
</reference>
<evidence type="ECO:0000313" key="3">
    <source>
        <dbReference type="Proteomes" id="UP000007819"/>
    </source>
</evidence>
<dbReference type="SUPFAM" id="SSF53098">
    <property type="entry name" value="Ribonuclease H-like"/>
    <property type="match status" value="1"/>
</dbReference>
<dbReference type="Pfam" id="PF05380">
    <property type="entry name" value="Peptidase_A17"/>
    <property type="match status" value="1"/>
</dbReference>
<proteinExistence type="predicted"/>
<dbReference type="GO" id="GO:0003676">
    <property type="term" value="F:nucleic acid binding"/>
    <property type="evidence" value="ECO:0007669"/>
    <property type="project" value="InterPro"/>
</dbReference>
<name>A0A8R1X1Q4_ACYPI</name>
<evidence type="ECO:0000313" key="2">
    <source>
        <dbReference type="EnsemblMetazoa" id="XP_008180395.1"/>
    </source>
</evidence>
<dbReference type="EnsemblMetazoa" id="XM_008182173.2">
    <property type="protein sequence ID" value="XP_008180395.1"/>
    <property type="gene ID" value="LOC103308568"/>
</dbReference>
<evidence type="ECO:0000259" key="1">
    <source>
        <dbReference type="PROSITE" id="PS50994"/>
    </source>
</evidence>
<dbReference type="PROSITE" id="PS50994">
    <property type="entry name" value="INTEGRASE"/>
    <property type="match status" value="1"/>
</dbReference>
<dbReference type="GeneID" id="103308568"/>
<dbReference type="PANTHER" id="PTHR47331:SF1">
    <property type="entry name" value="GAG-LIKE PROTEIN"/>
    <property type="match status" value="1"/>
</dbReference>
<dbReference type="PANTHER" id="PTHR47331">
    <property type="entry name" value="PHD-TYPE DOMAIN-CONTAINING PROTEIN"/>
    <property type="match status" value="1"/>
</dbReference>
<reference evidence="3" key="1">
    <citation type="submission" date="2010-06" db="EMBL/GenBank/DDBJ databases">
        <authorList>
            <person name="Jiang H."/>
            <person name="Abraham K."/>
            <person name="Ali S."/>
            <person name="Alsbrooks S.L."/>
            <person name="Anim B.N."/>
            <person name="Anosike U.S."/>
            <person name="Attaway T."/>
            <person name="Bandaranaike D.P."/>
            <person name="Battles P.K."/>
            <person name="Bell S.N."/>
            <person name="Bell A.V."/>
            <person name="Beltran B."/>
            <person name="Bickham C."/>
            <person name="Bustamante Y."/>
            <person name="Caleb T."/>
            <person name="Canada A."/>
            <person name="Cardenas V."/>
            <person name="Carter K."/>
            <person name="Chacko J."/>
            <person name="Chandrabose M.N."/>
            <person name="Chavez D."/>
            <person name="Chavez A."/>
            <person name="Chen L."/>
            <person name="Chu H.-S."/>
            <person name="Claassen K.J."/>
            <person name="Cockrell R."/>
            <person name="Collins M."/>
            <person name="Cooper J.A."/>
            <person name="Cree A."/>
            <person name="Curry S.M."/>
            <person name="Da Y."/>
            <person name="Dao M.D."/>
            <person name="Das B."/>
            <person name="Davila M.-L."/>
            <person name="Davy-Carroll L."/>
            <person name="Denson S."/>
            <person name="Dinh H."/>
            <person name="Ebong V.E."/>
            <person name="Edwards J.R."/>
            <person name="Egan A."/>
            <person name="El-Daye J."/>
            <person name="Escobedo L."/>
            <person name="Fernandez S."/>
            <person name="Fernando P.R."/>
            <person name="Flagg N."/>
            <person name="Forbes L.D."/>
            <person name="Fowler R.G."/>
            <person name="Fu Q."/>
            <person name="Gabisi R.A."/>
            <person name="Ganer J."/>
            <person name="Garbino Pronczuk A."/>
            <person name="Garcia R.M."/>
            <person name="Garner T."/>
            <person name="Garrett T.E."/>
            <person name="Gonzalez D.A."/>
            <person name="Hamid H."/>
            <person name="Hawkins E.S."/>
            <person name="Hirani K."/>
            <person name="Hogues M.E."/>
            <person name="Hollins B."/>
            <person name="Hsiao C.-H."/>
            <person name="Jabil R."/>
            <person name="James M.L."/>
            <person name="Jhangiani S.N."/>
            <person name="Johnson B."/>
            <person name="Johnson Q."/>
            <person name="Joshi V."/>
            <person name="Kalu J.B."/>
            <person name="Kam C."/>
            <person name="Kashfia A."/>
            <person name="Keebler J."/>
            <person name="Kisamo H."/>
            <person name="Kovar C.L."/>
            <person name="Lago L.A."/>
            <person name="Lai C.-Y."/>
            <person name="Laidlaw J."/>
            <person name="Lara F."/>
            <person name="Le T.-K."/>
            <person name="Lee S.L."/>
            <person name="Legall F.H."/>
            <person name="Lemon S.J."/>
            <person name="Lewis L.R."/>
            <person name="Li B."/>
            <person name="Liu Y."/>
            <person name="Liu Y.-S."/>
            <person name="Lopez J."/>
            <person name="Lozado R.J."/>
            <person name="Lu J."/>
            <person name="Madu R.C."/>
            <person name="Maheshwari M."/>
            <person name="Maheshwari R."/>
            <person name="Malloy K."/>
            <person name="Martinez E."/>
            <person name="Mathew T."/>
            <person name="Mercado I.C."/>
            <person name="Mercado C."/>
            <person name="Meyer B."/>
            <person name="Montgomery K."/>
            <person name="Morgan M.B."/>
            <person name="Munidasa M."/>
            <person name="Nazareth L.V."/>
            <person name="Nelson J."/>
            <person name="Ng B.M."/>
            <person name="Nguyen N.B."/>
            <person name="Nguyen P.Q."/>
            <person name="Nguyen T."/>
            <person name="Obregon M."/>
            <person name="Okwuonu G.O."/>
            <person name="Onwere C.G."/>
            <person name="Orozco G."/>
            <person name="Parra A."/>
            <person name="Patel S."/>
            <person name="Patil S."/>
            <person name="Perez A."/>
            <person name="Perez Y."/>
            <person name="Pham C."/>
            <person name="Primus E.L."/>
            <person name="Pu L.-L."/>
            <person name="Puazo M."/>
            <person name="Qin X."/>
            <person name="Quiroz J.B."/>
            <person name="Reese J."/>
            <person name="Richards S."/>
            <person name="Rives C.M."/>
            <person name="Robberts R."/>
            <person name="Ruiz S.J."/>
            <person name="Ruiz M.J."/>
            <person name="Santibanez J."/>
            <person name="Schneider B.W."/>
            <person name="Sisson I."/>
            <person name="Smith M."/>
            <person name="Sodergren E."/>
            <person name="Song X.-Z."/>
            <person name="Song B.B."/>
            <person name="Summersgill H."/>
            <person name="Thelus R."/>
            <person name="Thornton R.D."/>
            <person name="Trejos Z.Y."/>
            <person name="Usmani K."/>
            <person name="Vattathil S."/>
            <person name="Villasana D."/>
            <person name="Walker D.L."/>
            <person name="Wang S."/>
            <person name="Wang K."/>
            <person name="White C.S."/>
            <person name="Williams A.C."/>
            <person name="Williamson J."/>
            <person name="Wilson K."/>
            <person name="Woghiren I.O."/>
            <person name="Woodworth J.R."/>
            <person name="Worley K.C."/>
            <person name="Wright R.A."/>
            <person name="Wu W."/>
            <person name="Young L."/>
            <person name="Zhang L."/>
            <person name="Zhang J."/>
            <person name="Zhu Y."/>
            <person name="Muzny D.M."/>
            <person name="Weinstock G."/>
            <person name="Gibbs R.A."/>
        </authorList>
    </citation>
    <scope>NUCLEOTIDE SEQUENCE [LARGE SCALE GENOMIC DNA]</scope>
    <source>
        <strain evidence="3">LSR1</strain>
    </source>
</reference>
<dbReference type="InterPro" id="IPR036397">
    <property type="entry name" value="RNaseH_sf"/>
</dbReference>
<protein>
    <recommendedName>
        <fullName evidence="1">Integrase catalytic domain-containing protein</fullName>
    </recommendedName>
</protein>
<dbReference type="Proteomes" id="UP000007819">
    <property type="component" value="Chromosome A1"/>
</dbReference>
<organism evidence="2 3">
    <name type="scientific">Acyrthosiphon pisum</name>
    <name type="common">Pea aphid</name>
    <dbReference type="NCBI Taxonomy" id="7029"/>
    <lineage>
        <taxon>Eukaryota</taxon>
        <taxon>Metazoa</taxon>
        <taxon>Ecdysozoa</taxon>
        <taxon>Arthropoda</taxon>
        <taxon>Hexapoda</taxon>
        <taxon>Insecta</taxon>
        <taxon>Pterygota</taxon>
        <taxon>Neoptera</taxon>
        <taxon>Paraneoptera</taxon>
        <taxon>Hemiptera</taxon>
        <taxon>Sternorrhyncha</taxon>
        <taxon>Aphidomorpha</taxon>
        <taxon>Aphidoidea</taxon>
        <taxon>Aphididae</taxon>
        <taxon>Macrosiphini</taxon>
        <taxon>Acyrthosiphon</taxon>
    </lineage>
</organism>
<dbReference type="Gene3D" id="3.30.420.10">
    <property type="entry name" value="Ribonuclease H-like superfamily/Ribonuclease H"/>
    <property type="match status" value="1"/>
</dbReference>
<dbReference type="InterPro" id="IPR012337">
    <property type="entry name" value="RNaseH-like_sf"/>
</dbReference>
<accession>A0A8R1X1Q4</accession>
<dbReference type="RefSeq" id="XP_008180395.1">
    <property type="nucleotide sequence ID" value="XM_008182173.2"/>
</dbReference>
<dbReference type="AlphaFoldDB" id="A0A8R1X1Q4"/>
<dbReference type="Pfam" id="PF17921">
    <property type="entry name" value="Integrase_H2C2"/>
    <property type="match status" value="1"/>
</dbReference>
<dbReference type="InterPro" id="IPR008042">
    <property type="entry name" value="Retrotrans_Pao"/>
</dbReference>
<keyword evidence="3" id="KW-1185">Reference proteome</keyword>
<dbReference type="Pfam" id="PF18701">
    <property type="entry name" value="DUF5641"/>
    <property type="match status" value="1"/>
</dbReference>
<sequence length="712" mass="80303">MSTMPNRVLPTEYEIAIVTLFLQTPNLITLRFADASQVGYAATVYLRVVDQDGNVKVYFIACKTKVAPVKSSSTDMSLTIPRLELCAALLLSRLLSLRLKTLRDKVKITRVRAWTDSTIVLSWLTAEQRLFKIFVTNRVSKIRDLVPQCEWAHVGTSENPADPASRGLLSDALLACSSFLHGPKFLHYAECQWPVVTTSSVSPEELPEYKRPSKNMLLTRQVDASFIQRFSVLRKIQRVLAYCLRFADKARQRTVVSGPITWLEYEKVLIKVTMYTQRLYYSDLYHQLVTSNSIVTPSSLAQLAPFVDAHDIIRVGGRLQHLGLRTDAKHPILLSKSSHLAQLIVHHYHLNTLHGGTRLVASLVQRRFWIVSIRAAIRQAIFKCTVCTRYKAAAPQPLMPDLPSTRVQQFRPFSNVGMDYGGPFTIKESQRRNSKTHKAYLGLFVCLSTKAVHLEVVTDLSTEAFLASLDRFVARRGIPVQIHSDCGTNYVGAAKQLKTLFHDAATKEALHARVPCQWKFNPPAAPHFGGIWEAAIKSTKLHLKKVVGNQVYTLEELMTLITRIEGVLNSRPLVAMSTDPNDLSVLTPGHFLIGQPLMAIPEHDIADIPQNRLKRWQLIRQALQSFWKRWSREYLHTLQSRQKWFHQNPSLGVGDIVVINSPSRPPLMWQLGRIIEVHPGADQVVRVATVKTAEGTLKRPVVKLVKLPTDNA</sequence>
<dbReference type="InterPro" id="IPR041588">
    <property type="entry name" value="Integrase_H2C2"/>
</dbReference>
<dbReference type="OrthoDB" id="6597452at2759"/>
<dbReference type="GO" id="GO:0015074">
    <property type="term" value="P:DNA integration"/>
    <property type="evidence" value="ECO:0007669"/>
    <property type="project" value="InterPro"/>
</dbReference>
<dbReference type="InterPro" id="IPR001584">
    <property type="entry name" value="Integrase_cat-core"/>
</dbReference>
<feature type="domain" description="Integrase catalytic" evidence="1">
    <location>
        <begin position="408"/>
        <end position="596"/>
    </location>
</feature>